<dbReference type="InterPro" id="IPR055312">
    <property type="entry name" value="FBL15-like"/>
</dbReference>
<dbReference type="PANTHER" id="PTHR34709">
    <property type="entry name" value="OS10G0396666 PROTEIN"/>
    <property type="match status" value="1"/>
</dbReference>
<name>A0AAD8SHG1_LOLMU</name>
<dbReference type="AlphaFoldDB" id="A0AAD8SHG1"/>
<protein>
    <recommendedName>
        <fullName evidence="3">FBD domain-containing protein</fullName>
    </recommendedName>
</protein>
<dbReference type="PANTHER" id="PTHR34709:SF61">
    <property type="entry name" value="OS07G0229100 PROTEIN"/>
    <property type="match status" value="1"/>
</dbReference>
<dbReference type="Proteomes" id="UP001231189">
    <property type="component" value="Unassembled WGS sequence"/>
</dbReference>
<dbReference type="InterPro" id="IPR036047">
    <property type="entry name" value="F-box-like_dom_sf"/>
</dbReference>
<dbReference type="SUPFAM" id="SSF81383">
    <property type="entry name" value="F-box domain"/>
    <property type="match status" value="1"/>
</dbReference>
<gene>
    <name evidence="1" type="ORF">QYE76_068850</name>
</gene>
<comment type="caution">
    <text evidence="1">The sequence shown here is derived from an EMBL/GenBank/DDBJ whole genome shotgun (WGS) entry which is preliminary data.</text>
</comment>
<accession>A0AAD8SHG1</accession>
<evidence type="ECO:0000313" key="1">
    <source>
        <dbReference type="EMBL" id="KAK1651045.1"/>
    </source>
</evidence>
<sequence>MEHSDGEIAAPPEDRLSALPVDILIDILLKLRDAAAAARTSGLSRHWRHLWALLPELYFHPAARPNGIRAAIESNEALALRRLEVEVIDPTHESLADWLPTAADRLSGDLQLSNEVRNGTEGGGAVELPCFEDATGIRLDLGALALAMPPWGVFAGLTELFLSGFELRGPCMLGDAVSSPRCPALRKLTVRGAWGLANLAIHSDSLLEIELTNLEPPGDIPCLGNITIHSESLLLMHLIKVHAMQQLTVFAPALEVLNVIYCFAHGDGETCSEPVAEITAPRLMSLNWKDACDTFTKFNNVGNLEWLTTYPFHVYGQVAQKFSNDWFLCLMQRFVLVQNLRFSLVYLLDITNKQYLMEDIKSLPDITGLILEIKPNGHSFGASVFHVLRMCTGLRDLRLTLMGTQTACPSGCVCDQPPNWKTQELTLSCLQEVTISKLRGTEHEAALIKRLFDWATALEKITIAFHGSIPESKANEFFQMLQSFSRPEICMKGPCFS</sequence>
<keyword evidence="2" id="KW-1185">Reference proteome</keyword>
<reference evidence="1" key="1">
    <citation type="submission" date="2023-07" db="EMBL/GenBank/DDBJ databases">
        <title>A chromosome-level genome assembly of Lolium multiflorum.</title>
        <authorList>
            <person name="Chen Y."/>
            <person name="Copetti D."/>
            <person name="Kolliker R."/>
            <person name="Studer B."/>
        </authorList>
    </citation>
    <scope>NUCLEOTIDE SEQUENCE</scope>
    <source>
        <strain evidence="1">02402/16</strain>
        <tissue evidence="1">Leaf</tissue>
    </source>
</reference>
<evidence type="ECO:0008006" key="3">
    <source>
        <dbReference type="Google" id="ProtNLM"/>
    </source>
</evidence>
<organism evidence="1 2">
    <name type="scientific">Lolium multiflorum</name>
    <name type="common">Italian ryegrass</name>
    <name type="synonym">Lolium perenne subsp. multiflorum</name>
    <dbReference type="NCBI Taxonomy" id="4521"/>
    <lineage>
        <taxon>Eukaryota</taxon>
        <taxon>Viridiplantae</taxon>
        <taxon>Streptophyta</taxon>
        <taxon>Embryophyta</taxon>
        <taxon>Tracheophyta</taxon>
        <taxon>Spermatophyta</taxon>
        <taxon>Magnoliopsida</taxon>
        <taxon>Liliopsida</taxon>
        <taxon>Poales</taxon>
        <taxon>Poaceae</taxon>
        <taxon>BOP clade</taxon>
        <taxon>Pooideae</taxon>
        <taxon>Poodae</taxon>
        <taxon>Poeae</taxon>
        <taxon>Poeae Chloroplast Group 2 (Poeae type)</taxon>
        <taxon>Loliodinae</taxon>
        <taxon>Loliinae</taxon>
        <taxon>Lolium</taxon>
    </lineage>
</organism>
<proteinExistence type="predicted"/>
<dbReference type="EMBL" id="JAUUTY010000004">
    <property type="protein sequence ID" value="KAK1651045.1"/>
    <property type="molecule type" value="Genomic_DNA"/>
</dbReference>
<evidence type="ECO:0000313" key="2">
    <source>
        <dbReference type="Proteomes" id="UP001231189"/>
    </source>
</evidence>